<feature type="signal peptide" evidence="1">
    <location>
        <begin position="1"/>
        <end position="21"/>
    </location>
</feature>
<reference evidence="3 4" key="1">
    <citation type="submission" date="2019-10" db="EMBL/GenBank/DDBJ databases">
        <title>Description of Paenibacillus pedi sp. nov.</title>
        <authorList>
            <person name="Carlier A."/>
            <person name="Qi S."/>
        </authorList>
    </citation>
    <scope>NUCLEOTIDE SEQUENCE [LARGE SCALE GENOMIC DNA]</scope>
    <source>
        <strain evidence="3 4">LMG 31457</strain>
    </source>
</reference>
<dbReference type="InterPro" id="IPR007329">
    <property type="entry name" value="FMN-bd"/>
</dbReference>
<evidence type="ECO:0000313" key="3">
    <source>
        <dbReference type="EMBL" id="NOV03681.1"/>
    </source>
</evidence>
<keyword evidence="4" id="KW-1185">Reference proteome</keyword>
<organism evidence="3 4">
    <name type="scientific">Paenibacillus planticolens</name>
    <dbReference type="NCBI Taxonomy" id="2654976"/>
    <lineage>
        <taxon>Bacteria</taxon>
        <taxon>Bacillati</taxon>
        <taxon>Bacillota</taxon>
        <taxon>Bacilli</taxon>
        <taxon>Bacillales</taxon>
        <taxon>Paenibacillaceae</taxon>
        <taxon>Paenibacillus</taxon>
    </lineage>
</organism>
<dbReference type="Gene3D" id="3.90.1010.20">
    <property type="match status" value="1"/>
</dbReference>
<accession>A0ABX1ZUW4</accession>
<evidence type="ECO:0000256" key="1">
    <source>
        <dbReference type="SAM" id="SignalP"/>
    </source>
</evidence>
<comment type="caution">
    <text evidence="3">The sequence shown here is derived from an EMBL/GenBank/DDBJ whole genome shotgun (WGS) entry which is preliminary data.</text>
</comment>
<dbReference type="Pfam" id="PF04205">
    <property type="entry name" value="FMN_bind"/>
    <property type="match status" value="1"/>
</dbReference>
<gene>
    <name evidence="3" type="ORF">GC097_27105</name>
</gene>
<dbReference type="EMBL" id="WHNZ01000064">
    <property type="protein sequence ID" value="NOV03681.1"/>
    <property type="molecule type" value="Genomic_DNA"/>
</dbReference>
<evidence type="ECO:0000313" key="4">
    <source>
        <dbReference type="Proteomes" id="UP000618579"/>
    </source>
</evidence>
<protein>
    <submittedName>
        <fullName evidence="3">FMN-binding protein</fullName>
    </submittedName>
</protein>
<feature type="domain" description="FMN-binding" evidence="2">
    <location>
        <begin position="70"/>
        <end position="141"/>
    </location>
</feature>
<feature type="chain" id="PRO_5045579089" evidence="1">
    <location>
        <begin position="22"/>
        <end position="144"/>
    </location>
</feature>
<dbReference type="SMART" id="SM00900">
    <property type="entry name" value="FMN_bind"/>
    <property type="match status" value="1"/>
</dbReference>
<dbReference type="Proteomes" id="UP000618579">
    <property type="component" value="Unassembled WGS sequence"/>
</dbReference>
<proteinExistence type="predicted"/>
<sequence>MAKMNKKWVALCSTAIGAMYAAGYFATETQATIQQPQPRQQLQAQVTQAKSGQTNRMYKEGTYTGTGSNRRGSIEATVTIKNDRITDVEISHFAMHYTIDDVEGLPQEVVQKQSAQVQNVSGATYSTQAFKDAIQDALSQARNA</sequence>
<evidence type="ECO:0000259" key="2">
    <source>
        <dbReference type="SMART" id="SM00900"/>
    </source>
</evidence>
<keyword evidence="1" id="KW-0732">Signal</keyword>
<name>A0ABX1ZUW4_9BACL</name>